<gene>
    <name evidence="1" type="ORF">PORY_001418</name>
</gene>
<comment type="caution">
    <text evidence="1">The sequence shown here is derived from an EMBL/GenBank/DDBJ whole genome shotgun (WGS) entry which is preliminary data.</text>
</comment>
<dbReference type="Proteomes" id="UP000768646">
    <property type="component" value="Unassembled WGS sequence"/>
</dbReference>
<name>A0ACB7CCE0_9ASCO</name>
<evidence type="ECO:0000313" key="2">
    <source>
        <dbReference type="Proteomes" id="UP000768646"/>
    </source>
</evidence>
<protein>
    <submittedName>
        <fullName evidence="1">Uncharacterized protein</fullName>
    </submittedName>
</protein>
<proteinExistence type="predicted"/>
<dbReference type="EMBL" id="JABTEG010000004">
    <property type="protein sequence ID" value="KAG4305248.1"/>
    <property type="molecule type" value="Genomic_DNA"/>
</dbReference>
<evidence type="ECO:0000313" key="1">
    <source>
        <dbReference type="EMBL" id="KAG4305248.1"/>
    </source>
</evidence>
<organism evidence="1 2">
    <name type="scientific">Pneumocystis oryctolagi</name>
    <dbReference type="NCBI Taxonomy" id="42067"/>
    <lineage>
        <taxon>Eukaryota</taxon>
        <taxon>Fungi</taxon>
        <taxon>Dikarya</taxon>
        <taxon>Ascomycota</taxon>
        <taxon>Taphrinomycotina</taxon>
        <taxon>Pneumocystomycetes</taxon>
        <taxon>Pneumocystaceae</taxon>
        <taxon>Pneumocystis</taxon>
    </lineage>
</organism>
<accession>A0ACB7CCE0</accession>
<sequence>MGGITVRDVDADTFIRHYAKFLKQSGKLKVPSWVDIVKTGHTKEMAPYDPDWYVLLFKGIVREIKPAIARHIYLRKHTGVGALSKLYGGSKNRGSRWVEKLYTMNKNLHFSRPSHHYDGSRSIQRKALQSLEALGVLEKDARGGRRITQQGQRDLDHIALSTIESQA</sequence>
<reference evidence="1 2" key="1">
    <citation type="journal article" date="2021" name="Commun. Biol.">
        <title>Genomic insights into the host specific adaptation of the Pneumocystis genus.</title>
        <authorList>
            <person name="Cisse O.H."/>
            <person name="Ma L."/>
            <person name="Dekker J.P."/>
            <person name="Khil P.P."/>
            <person name="Youn J.-H."/>
            <person name="Brenchley J.M."/>
            <person name="Blair R."/>
            <person name="Pahar B."/>
            <person name="Chabe M."/>
            <person name="Van Rompay K.K.A."/>
            <person name="Keesler R."/>
            <person name="Sukura A."/>
            <person name="Hirsch V."/>
            <person name="Kutty G."/>
            <person name="Liu Y."/>
            <person name="Peng L."/>
            <person name="Chen J."/>
            <person name="Song J."/>
            <person name="Weissenbacher-Lang C."/>
            <person name="Xu J."/>
            <person name="Upham N.S."/>
            <person name="Stajich J.E."/>
            <person name="Cuomo C.A."/>
            <person name="Cushion M.T."/>
            <person name="Kovacs J.A."/>
        </authorList>
    </citation>
    <scope>NUCLEOTIDE SEQUENCE [LARGE SCALE GENOMIC DNA]</scope>
    <source>
        <strain evidence="1 2">RABM</strain>
    </source>
</reference>
<keyword evidence="2" id="KW-1185">Reference proteome</keyword>